<evidence type="ECO:0000256" key="3">
    <source>
        <dbReference type="ARBA" id="ARBA00009000"/>
    </source>
</evidence>
<dbReference type="InterPro" id="IPR013783">
    <property type="entry name" value="Ig-like_fold"/>
</dbReference>
<sequence>MVATQLGIGTDLTLFTEDDVYLFNEGSHFNLYEKLGSHPMTHNNVQGTYFAVWAPNAVYVTVKGDFNGWGRDRNPLKARGLTGIWEGFIPGVKKGDVYKYHIVSRSGYEVEKADPMALAYEIPPKTASVVWDSEYTWNDREWMAKRGKRNTLNAPISIYEMHIGSWMRVPEDGNRSLSYRELAPKLTEYLQKMGFTHVEFLPITEHPFFASWGYQATGYFAPTSRYGTLQDFMYLVDYLHQNDIGVILDWVPSHFPTDLFALSYFDGTHLYEHADPRQGYHPDWNSAIFNYGRNEVKSFLIGSAFFWLEKCHIDGLRVDAVASMLYLDYSRKHGEWVANQYGGHENLEAIAFIRRFNEAIYDRFPDVMTIAEESTSWSMVSRPSYLGGLGFGYKWDMGWMHDTLSYMSQDPIHRRYHHRLLTFRMLYAYNENFILPLSHDEVVHGKGSLIGKMPGDYWQQFANLRSLFAYMYASTAKKLLFMGGEIGQWSEWNHDTSLDWHLLGYPTHAGLQKWVADLNKIYREEPALHELDCDPNGFEWIDCNDSENSVVSLIRKGSWALQTEESEASADPKSPKSIVLVVCNFTPIPRYNYRIGVPTDGYWKELLNSDAGEYGGSGVGNFGGQEAQEIPCHGRPYSLNLILPPLGVVFFKNERSKQD</sequence>
<dbReference type="FunFam" id="3.20.20.80:FF:000003">
    <property type="entry name" value="1,4-alpha-glucan branching enzyme GlgB"/>
    <property type="match status" value="1"/>
</dbReference>
<dbReference type="GO" id="GO:0005978">
    <property type="term" value="P:glycogen biosynthetic process"/>
    <property type="evidence" value="ECO:0007669"/>
    <property type="project" value="UniProtKB-UniRule"/>
</dbReference>
<dbReference type="InterPro" id="IPR006047">
    <property type="entry name" value="GH13_cat_dom"/>
</dbReference>
<keyword evidence="7 9" id="KW-0320">Glycogen biosynthesis</keyword>
<dbReference type="InterPro" id="IPR037439">
    <property type="entry name" value="Branching_enzy"/>
</dbReference>
<name>A0A926VGI5_9CYAN</name>
<gene>
    <name evidence="9 12" type="primary">glgB</name>
    <name evidence="12" type="ORF">H6G03_21385</name>
</gene>
<dbReference type="SUPFAM" id="SSF81296">
    <property type="entry name" value="E set domains"/>
    <property type="match status" value="1"/>
</dbReference>
<dbReference type="NCBIfam" id="NF008967">
    <property type="entry name" value="PRK12313.1"/>
    <property type="match status" value="1"/>
</dbReference>
<organism evidence="12 13">
    <name type="scientific">Aerosakkonema funiforme FACHB-1375</name>
    <dbReference type="NCBI Taxonomy" id="2949571"/>
    <lineage>
        <taxon>Bacteria</taxon>
        <taxon>Bacillati</taxon>
        <taxon>Cyanobacteriota</taxon>
        <taxon>Cyanophyceae</taxon>
        <taxon>Oscillatoriophycideae</taxon>
        <taxon>Aerosakkonematales</taxon>
        <taxon>Aerosakkonemataceae</taxon>
        <taxon>Aerosakkonema</taxon>
    </lineage>
</organism>
<evidence type="ECO:0000256" key="4">
    <source>
        <dbReference type="ARBA" id="ARBA00022600"/>
    </source>
</evidence>
<dbReference type="SUPFAM" id="SSF51011">
    <property type="entry name" value="Glycosyl hydrolase domain"/>
    <property type="match status" value="1"/>
</dbReference>
<dbReference type="Proteomes" id="UP000641646">
    <property type="component" value="Unassembled WGS sequence"/>
</dbReference>
<evidence type="ECO:0000256" key="1">
    <source>
        <dbReference type="ARBA" id="ARBA00000826"/>
    </source>
</evidence>
<dbReference type="PIRSF" id="PIRSF000463">
    <property type="entry name" value="GlgB"/>
    <property type="match status" value="1"/>
</dbReference>
<dbReference type="GO" id="GO:0004553">
    <property type="term" value="F:hydrolase activity, hydrolyzing O-glycosyl compounds"/>
    <property type="evidence" value="ECO:0007669"/>
    <property type="project" value="InterPro"/>
</dbReference>
<comment type="pathway">
    <text evidence="2 9">Glycan biosynthesis; glycogen biosynthesis.</text>
</comment>
<dbReference type="CDD" id="cd11322">
    <property type="entry name" value="AmyAc_Glg_BE"/>
    <property type="match status" value="1"/>
</dbReference>
<dbReference type="InterPro" id="IPR013780">
    <property type="entry name" value="Glyco_hydro_b"/>
</dbReference>
<evidence type="ECO:0000256" key="9">
    <source>
        <dbReference type="HAMAP-Rule" id="MF_00685"/>
    </source>
</evidence>
<comment type="subunit">
    <text evidence="9">Monomer.</text>
</comment>
<keyword evidence="5 9" id="KW-0328">Glycosyltransferase</keyword>
<dbReference type="AlphaFoldDB" id="A0A926VGI5"/>
<comment type="function">
    <text evidence="9">Catalyzes the formation of the alpha-1,6-glucosidic linkages in glycogen by scission of a 1,4-alpha-linked oligosaccharide from growing alpha-1,4-glucan chains and the subsequent attachment of the oligosaccharide to the alpha-1,6 position.</text>
</comment>
<dbReference type="GO" id="GO:0005829">
    <property type="term" value="C:cytosol"/>
    <property type="evidence" value="ECO:0007669"/>
    <property type="project" value="TreeGrafter"/>
</dbReference>
<dbReference type="HAMAP" id="MF_00685">
    <property type="entry name" value="GlgB"/>
    <property type="match status" value="1"/>
</dbReference>
<dbReference type="PANTHER" id="PTHR43651:SF3">
    <property type="entry name" value="1,4-ALPHA-GLUCAN-BRANCHING ENZYME"/>
    <property type="match status" value="1"/>
</dbReference>
<feature type="domain" description="Glycosyl hydrolase family 13 catalytic" evidence="11">
    <location>
        <begin position="160"/>
        <end position="508"/>
    </location>
</feature>
<dbReference type="EMBL" id="JACJPW010000059">
    <property type="protein sequence ID" value="MBD2183581.1"/>
    <property type="molecule type" value="Genomic_DNA"/>
</dbReference>
<dbReference type="FunFam" id="2.60.40.10:FF:000169">
    <property type="entry name" value="1,4-alpha-glucan branching enzyme GlgB"/>
    <property type="match status" value="1"/>
</dbReference>
<dbReference type="InterPro" id="IPR004193">
    <property type="entry name" value="Glyco_hydro_13_N"/>
</dbReference>
<evidence type="ECO:0000256" key="6">
    <source>
        <dbReference type="ARBA" id="ARBA00022679"/>
    </source>
</evidence>
<protein>
    <recommendedName>
        <fullName evidence="9">1,4-alpha-glucan branching enzyme GlgB</fullName>
        <ecNumber evidence="9">2.4.1.18</ecNumber>
    </recommendedName>
    <alternativeName>
        <fullName evidence="9">1,4-alpha-D-glucan:1,4-alpha-D-glucan 6-glucosyl-transferase</fullName>
    </alternativeName>
    <alternativeName>
        <fullName evidence="9">Alpha-(1-&gt;4)-glucan branching enzyme</fullName>
    </alternativeName>
    <alternativeName>
        <fullName evidence="9">Glycogen branching enzyme</fullName>
        <shortName evidence="9">BE</shortName>
    </alternativeName>
</protein>
<keyword evidence="6 9" id="KW-0808">Transferase</keyword>
<dbReference type="NCBIfam" id="NF003811">
    <property type="entry name" value="PRK05402.1"/>
    <property type="match status" value="1"/>
</dbReference>
<dbReference type="RefSeq" id="WP_190468188.1">
    <property type="nucleotide sequence ID" value="NZ_JACJPW010000059.1"/>
</dbReference>
<dbReference type="Pfam" id="PF02806">
    <property type="entry name" value="Alpha-amylase_C"/>
    <property type="match status" value="1"/>
</dbReference>
<feature type="active site" description="Nucleophile" evidence="9 10">
    <location>
        <position position="319"/>
    </location>
</feature>
<evidence type="ECO:0000259" key="11">
    <source>
        <dbReference type="SMART" id="SM00642"/>
    </source>
</evidence>
<evidence type="ECO:0000313" key="13">
    <source>
        <dbReference type="Proteomes" id="UP000641646"/>
    </source>
</evidence>
<evidence type="ECO:0000256" key="7">
    <source>
        <dbReference type="ARBA" id="ARBA00023056"/>
    </source>
</evidence>
<dbReference type="PANTHER" id="PTHR43651">
    <property type="entry name" value="1,4-ALPHA-GLUCAN-BRANCHING ENZYME"/>
    <property type="match status" value="1"/>
</dbReference>
<evidence type="ECO:0000256" key="8">
    <source>
        <dbReference type="ARBA" id="ARBA00023277"/>
    </source>
</evidence>
<dbReference type="InterPro" id="IPR006048">
    <property type="entry name" value="A-amylase/branching_C"/>
</dbReference>
<accession>A0A926VGI5</accession>
<dbReference type="EC" id="2.4.1.18" evidence="9"/>
<comment type="caution">
    <text evidence="12">The sequence shown here is derived from an EMBL/GenBank/DDBJ whole genome shotgun (WGS) entry which is preliminary data.</text>
</comment>
<keyword evidence="8 9" id="KW-0119">Carbohydrate metabolism</keyword>
<dbReference type="GO" id="GO:0043169">
    <property type="term" value="F:cation binding"/>
    <property type="evidence" value="ECO:0007669"/>
    <property type="project" value="InterPro"/>
</dbReference>
<dbReference type="InterPro" id="IPR014756">
    <property type="entry name" value="Ig_E-set"/>
</dbReference>
<comment type="catalytic activity">
    <reaction evidence="1 9">
        <text>Transfers a segment of a (1-&gt;4)-alpha-D-glucan chain to a primary hydroxy group in a similar glucan chain.</text>
        <dbReference type="EC" id="2.4.1.18"/>
    </reaction>
</comment>
<evidence type="ECO:0000256" key="5">
    <source>
        <dbReference type="ARBA" id="ARBA00022676"/>
    </source>
</evidence>
<dbReference type="InterPro" id="IPR017853">
    <property type="entry name" value="GH"/>
</dbReference>
<dbReference type="SMART" id="SM00642">
    <property type="entry name" value="Aamy"/>
    <property type="match status" value="1"/>
</dbReference>
<keyword evidence="13" id="KW-1185">Reference proteome</keyword>
<dbReference type="CDD" id="cd02855">
    <property type="entry name" value="E_set_GBE_prok_N"/>
    <property type="match status" value="1"/>
</dbReference>
<dbReference type="GO" id="GO:0003844">
    <property type="term" value="F:1,4-alpha-glucan branching enzyme activity"/>
    <property type="evidence" value="ECO:0007669"/>
    <property type="project" value="UniProtKB-UniRule"/>
</dbReference>
<dbReference type="Gene3D" id="2.60.40.1180">
    <property type="entry name" value="Golgi alpha-mannosidase II"/>
    <property type="match status" value="1"/>
</dbReference>
<dbReference type="NCBIfam" id="TIGR01515">
    <property type="entry name" value="branching_enzym"/>
    <property type="match status" value="1"/>
</dbReference>
<evidence type="ECO:0000256" key="2">
    <source>
        <dbReference type="ARBA" id="ARBA00004964"/>
    </source>
</evidence>
<dbReference type="FunFam" id="2.60.40.1180:FF:000002">
    <property type="entry name" value="1,4-alpha-glucan branching enzyme GlgB"/>
    <property type="match status" value="1"/>
</dbReference>
<dbReference type="InterPro" id="IPR044143">
    <property type="entry name" value="GlgB_N_E_set_prok"/>
</dbReference>
<proteinExistence type="inferred from homology"/>
<dbReference type="InterPro" id="IPR006407">
    <property type="entry name" value="GlgB"/>
</dbReference>
<evidence type="ECO:0000256" key="10">
    <source>
        <dbReference type="PIRSR" id="PIRSR000463-1"/>
    </source>
</evidence>
<evidence type="ECO:0000313" key="12">
    <source>
        <dbReference type="EMBL" id="MBD2183581.1"/>
    </source>
</evidence>
<dbReference type="Pfam" id="PF00128">
    <property type="entry name" value="Alpha-amylase"/>
    <property type="match status" value="1"/>
</dbReference>
<comment type="similarity">
    <text evidence="3 9">Belongs to the glycosyl hydrolase 13 family. GlgB subfamily.</text>
</comment>
<dbReference type="SUPFAM" id="SSF51445">
    <property type="entry name" value="(Trans)glycosidases"/>
    <property type="match status" value="1"/>
</dbReference>
<feature type="active site" description="Proton donor" evidence="9 10">
    <location>
        <position position="372"/>
    </location>
</feature>
<dbReference type="Gene3D" id="3.20.20.80">
    <property type="entry name" value="Glycosidases"/>
    <property type="match status" value="1"/>
</dbReference>
<reference evidence="12" key="2">
    <citation type="submission" date="2020-08" db="EMBL/GenBank/DDBJ databases">
        <authorList>
            <person name="Chen M."/>
            <person name="Teng W."/>
            <person name="Zhao L."/>
            <person name="Hu C."/>
            <person name="Zhou Y."/>
            <person name="Han B."/>
            <person name="Song L."/>
            <person name="Shu W."/>
        </authorList>
    </citation>
    <scope>NUCLEOTIDE SEQUENCE</scope>
    <source>
        <strain evidence="12">FACHB-1375</strain>
    </source>
</reference>
<dbReference type="Gene3D" id="2.60.40.10">
    <property type="entry name" value="Immunoglobulins"/>
    <property type="match status" value="1"/>
</dbReference>
<keyword evidence="4 9" id="KW-0321">Glycogen metabolism</keyword>
<dbReference type="Pfam" id="PF02922">
    <property type="entry name" value="CBM_48"/>
    <property type="match status" value="1"/>
</dbReference>
<reference evidence="12" key="1">
    <citation type="journal article" date="2015" name="ISME J.">
        <title>Draft Genome Sequence of Streptomyces incarnatus NRRL8089, which Produces the Nucleoside Antibiotic Sinefungin.</title>
        <authorList>
            <person name="Oshima K."/>
            <person name="Hattori M."/>
            <person name="Shimizu H."/>
            <person name="Fukuda K."/>
            <person name="Nemoto M."/>
            <person name="Inagaki K."/>
            <person name="Tamura T."/>
        </authorList>
    </citation>
    <scope>NUCLEOTIDE SEQUENCE</scope>
    <source>
        <strain evidence="12">FACHB-1375</strain>
    </source>
</reference>